<organism evidence="2 3">
    <name type="scientific">Trifolium pratense</name>
    <name type="common">Red clover</name>
    <dbReference type="NCBI Taxonomy" id="57577"/>
    <lineage>
        <taxon>Eukaryota</taxon>
        <taxon>Viridiplantae</taxon>
        <taxon>Streptophyta</taxon>
        <taxon>Embryophyta</taxon>
        <taxon>Tracheophyta</taxon>
        <taxon>Spermatophyta</taxon>
        <taxon>Magnoliopsida</taxon>
        <taxon>eudicotyledons</taxon>
        <taxon>Gunneridae</taxon>
        <taxon>Pentapetalae</taxon>
        <taxon>rosids</taxon>
        <taxon>fabids</taxon>
        <taxon>Fabales</taxon>
        <taxon>Fabaceae</taxon>
        <taxon>Papilionoideae</taxon>
        <taxon>50 kb inversion clade</taxon>
        <taxon>NPAAA clade</taxon>
        <taxon>Hologalegina</taxon>
        <taxon>IRL clade</taxon>
        <taxon>Trifolieae</taxon>
        <taxon>Trifolium</taxon>
    </lineage>
</organism>
<dbReference type="EMBL" id="ASHM01025383">
    <property type="protein sequence ID" value="PNX72996.1"/>
    <property type="molecule type" value="Genomic_DNA"/>
</dbReference>
<reference evidence="2 3" key="2">
    <citation type="journal article" date="2017" name="Front. Plant Sci.">
        <title>Gene Classification and Mining of Molecular Markers Useful in Red Clover (Trifolium pratense) Breeding.</title>
        <authorList>
            <person name="Istvanek J."/>
            <person name="Dluhosova J."/>
            <person name="Dluhos P."/>
            <person name="Patkova L."/>
            <person name="Nedelnik J."/>
            <person name="Repkova J."/>
        </authorList>
    </citation>
    <scope>NUCLEOTIDE SEQUENCE [LARGE SCALE GENOMIC DNA]</scope>
    <source>
        <strain evidence="3">cv. Tatra</strain>
        <tissue evidence="2">Young leaves</tissue>
    </source>
</reference>
<name>A0A2K3L3A7_TRIPR</name>
<reference evidence="2 3" key="1">
    <citation type="journal article" date="2014" name="Am. J. Bot.">
        <title>Genome assembly and annotation for red clover (Trifolium pratense; Fabaceae).</title>
        <authorList>
            <person name="Istvanek J."/>
            <person name="Jaros M."/>
            <person name="Krenek A."/>
            <person name="Repkova J."/>
        </authorList>
    </citation>
    <scope>NUCLEOTIDE SEQUENCE [LARGE SCALE GENOMIC DNA]</scope>
    <source>
        <strain evidence="3">cv. Tatra</strain>
        <tissue evidence="2">Young leaves</tissue>
    </source>
</reference>
<proteinExistence type="predicted"/>
<comment type="caution">
    <text evidence="2">The sequence shown here is derived from an EMBL/GenBank/DDBJ whole genome shotgun (WGS) entry which is preliminary data.</text>
</comment>
<dbReference type="Proteomes" id="UP000236291">
    <property type="component" value="Unassembled WGS sequence"/>
</dbReference>
<evidence type="ECO:0000256" key="1">
    <source>
        <dbReference type="SAM" id="MobiDB-lite"/>
    </source>
</evidence>
<dbReference type="AlphaFoldDB" id="A0A2K3L3A7"/>
<gene>
    <name evidence="2" type="ORF">L195_g028894</name>
</gene>
<evidence type="ECO:0000313" key="2">
    <source>
        <dbReference type="EMBL" id="PNX72996.1"/>
    </source>
</evidence>
<accession>A0A2K3L3A7</accession>
<evidence type="ECO:0000313" key="3">
    <source>
        <dbReference type="Proteomes" id="UP000236291"/>
    </source>
</evidence>
<sequence length="114" mass="13014">MDLRAHTNKQEDEMEIGKIMKGVENFNNSHMTYGTNAKILKIGRLFPFFFEETEAVSFDGKPFKNQRLPGTPNDEETKAERGKKMLQEEDLGERLVVATAVRNQLENTNLKPGI</sequence>
<feature type="region of interest" description="Disordered" evidence="1">
    <location>
        <begin position="60"/>
        <end position="82"/>
    </location>
</feature>
<protein>
    <submittedName>
        <fullName evidence="2">Uncharacterized protein</fullName>
    </submittedName>
</protein>